<feature type="compositionally biased region" description="Acidic residues" evidence="5">
    <location>
        <begin position="181"/>
        <end position="191"/>
    </location>
</feature>
<dbReference type="SUPFAM" id="SSF47396">
    <property type="entry name" value="Transcription factor IIA (TFIIA), alpha-helical domain"/>
    <property type="match status" value="1"/>
</dbReference>
<comment type="subcellular location">
    <subcellularLocation>
        <location evidence="1">Nucleus</location>
    </subcellularLocation>
</comment>
<evidence type="ECO:0000256" key="3">
    <source>
        <dbReference type="ARBA" id="ARBA00023163"/>
    </source>
</evidence>
<organism evidence="6 7">
    <name type="scientific">Mycena chlorophos</name>
    <name type="common">Agaric fungus</name>
    <name type="synonym">Agaricus chlorophos</name>
    <dbReference type="NCBI Taxonomy" id="658473"/>
    <lineage>
        <taxon>Eukaryota</taxon>
        <taxon>Fungi</taxon>
        <taxon>Dikarya</taxon>
        <taxon>Basidiomycota</taxon>
        <taxon>Agaricomycotina</taxon>
        <taxon>Agaricomycetes</taxon>
        <taxon>Agaricomycetidae</taxon>
        <taxon>Agaricales</taxon>
        <taxon>Marasmiineae</taxon>
        <taxon>Mycenaceae</taxon>
        <taxon>Mycena</taxon>
    </lineage>
</organism>
<sequence>MSNKCVPNVYRTVIDEVIAASRADFEEIGVGENVLMDLQRRWEAKVIASRVAEFDPPAPVAVSAIPPPHNYAHYPPPLPPTQRAYPAPNVPMPQTAAVSALPVLPGPQLHLGQLKPDHNVKSEPLDARYVLNQQYTLPPLPGPKLSLPTGPVVGAPGRPPLAGHRAPPQATAPRIPQVDGPLDDSDDEEYDAVTPPPPSFLPRTSHPSLPQPIASSSSSQSTSSSTLSTPSSSAARSTASRSSVADSEAINSDLDDSDTEDEDLEDGAPNADILFCTYDRVARVKSKWKCILKEGMIHSNGKDYLFQRCTCEFNFEF</sequence>
<feature type="compositionally biased region" description="Acidic residues" evidence="5">
    <location>
        <begin position="253"/>
        <end position="266"/>
    </location>
</feature>
<protein>
    <submittedName>
        <fullName evidence="6">Transcriptional factor IIA alpha/beta subunit</fullName>
    </submittedName>
</protein>
<dbReference type="Gene3D" id="1.10.287.100">
    <property type="match status" value="1"/>
</dbReference>
<evidence type="ECO:0000256" key="5">
    <source>
        <dbReference type="SAM" id="MobiDB-lite"/>
    </source>
</evidence>
<evidence type="ECO:0000313" key="6">
    <source>
        <dbReference type="EMBL" id="GAT43503.1"/>
    </source>
</evidence>
<gene>
    <name evidence="6" type="ORF">MCHLO_01179</name>
</gene>
<dbReference type="Pfam" id="PF03153">
    <property type="entry name" value="TFIIA"/>
    <property type="match status" value="2"/>
</dbReference>
<name>A0ABQ0KXH0_MYCCL</name>
<feature type="compositionally biased region" description="Low complexity" evidence="5">
    <location>
        <begin position="207"/>
        <end position="243"/>
    </location>
</feature>
<reference evidence="6" key="1">
    <citation type="submission" date="2014-09" db="EMBL/GenBank/DDBJ databases">
        <title>Genome sequence of the luminous mushroom Mycena chlorophos for searching fungal bioluminescence genes.</title>
        <authorList>
            <person name="Tanaka Y."/>
            <person name="Kasuga D."/>
            <person name="Oba Y."/>
            <person name="Hase S."/>
            <person name="Sato K."/>
            <person name="Oba Y."/>
            <person name="Sakakibara Y."/>
        </authorList>
    </citation>
    <scope>NUCLEOTIDE SEQUENCE</scope>
</reference>
<accession>A0ABQ0KXH0</accession>
<dbReference type="InterPro" id="IPR004855">
    <property type="entry name" value="TFIIA_asu/bsu"/>
</dbReference>
<comment type="similarity">
    <text evidence="2">Belongs to the TFIIA subunit 1 family.</text>
</comment>
<evidence type="ECO:0000256" key="1">
    <source>
        <dbReference type="ARBA" id="ARBA00004123"/>
    </source>
</evidence>
<keyword evidence="4" id="KW-0539">Nucleus</keyword>
<evidence type="ECO:0000256" key="4">
    <source>
        <dbReference type="ARBA" id="ARBA00023242"/>
    </source>
</evidence>
<dbReference type="PANTHER" id="PTHR12694:SF8">
    <property type="entry name" value="TRANSCRIPTION INITIATION FACTOR IIA SUBUNIT 1"/>
    <property type="match status" value="1"/>
</dbReference>
<keyword evidence="3" id="KW-0804">Transcription</keyword>
<dbReference type="PANTHER" id="PTHR12694">
    <property type="entry name" value="TRANSCRIPTION INITIATION FACTOR IIA SUBUNIT 1"/>
    <property type="match status" value="1"/>
</dbReference>
<dbReference type="InterPro" id="IPR009088">
    <property type="entry name" value="TFIIA_b-brl"/>
</dbReference>
<dbReference type="CDD" id="cd07976">
    <property type="entry name" value="TFIIA_alpha_beta_like"/>
    <property type="match status" value="2"/>
</dbReference>
<dbReference type="SMART" id="SM01371">
    <property type="entry name" value="TFIIA"/>
    <property type="match status" value="1"/>
</dbReference>
<dbReference type="Proteomes" id="UP000815677">
    <property type="component" value="Unassembled WGS sequence"/>
</dbReference>
<dbReference type="SUPFAM" id="SSF50784">
    <property type="entry name" value="Transcription factor IIA (TFIIA), beta-barrel domain"/>
    <property type="match status" value="1"/>
</dbReference>
<dbReference type="Gene3D" id="2.30.18.10">
    <property type="entry name" value="Transcription factor IIA (TFIIA), beta-barrel domain"/>
    <property type="match status" value="1"/>
</dbReference>
<keyword evidence="7" id="KW-1185">Reference proteome</keyword>
<feature type="region of interest" description="Disordered" evidence="5">
    <location>
        <begin position="141"/>
        <end position="267"/>
    </location>
</feature>
<evidence type="ECO:0000313" key="7">
    <source>
        <dbReference type="Proteomes" id="UP000815677"/>
    </source>
</evidence>
<dbReference type="EMBL" id="DF839087">
    <property type="protein sequence ID" value="GAT43503.1"/>
    <property type="molecule type" value="Genomic_DNA"/>
</dbReference>
<proteinExistence type="inferred from homology"/>
<evidence type="ECO:0000256" key="2">
    <source>
        <dbReference type="ARBA" id="ARBA00010059"/>
    </source>
</evidence>